<feature type="domain" description="Nucleolar protein 10-like N-terminal" evidence="8">
    <location>
        <begin position="1"/>
        <end position="325"/>
    </location>
</feature>
<dbReference type="PANTHER" id="PTHR14927">
    <property type="entry name" value="NUCLEOLAR PROTEIN 10"/>
    <property type="match status" value="1"/>
</dbReference>
<dbReference type="SMART" id="SM00320">
    <property type="entry name" value="WD40"/>
    <property type="match status" value="3"/>
</dbReference>
<evidence type="ECO:0000259" key="8">
    <source>
        <dbReference type="Pfam" id="PF23098"/>
    </source>
</evidence>
<protein>
    <submittedName>
        <fullName evidence="9">NUC153 domain containing protein</fullName>
    </submittedName>
</protein>
<dbReference type="InterPro" id="IPR001680">
    <property type="entry name" value="WD40_rpt"/>
</dbReference>
<keyword evidence="2" id="KW-0853">WD repeat</keyword>
<dbReference type="Pfam" id="PF23097">
    <property type="entry name" value="NOL10_2nd"/>
    <property type="match status" value="1"/>
</dbReference>
<evidence type="ECO:0000259" key="6">
    <source>
        <dbReference type="Pfam" id="PF08159"/>
    </source>
</evidence>
<comment type="caution">
    <text evidence="9">The sequence shown here is derived from an EMBL/GenBank/DDBJ whole genome shotgun (WGS) entry which is preliminary data.</text>
</comment>
<feature type="compositionally biased region" description="Basic and acidic residues" evidence="5">
    <location>
        <begin position="745"/>
        <end position="759"/>
    </location>
</feature>
<evidence type="ECO:0000256" key="5">
    <source>
        <dbReference type="SAM" id="MobiDB-lite"/>
    </source>
</evidence>
<evidence type="ECO:0000256" key="4">
    <source>
        <dbReference type="ARBA" id="ARBA00023242"/>
    </source>
</evidence>
<accession>A0A9K3PRN9</accession>
<feature type="compositionally biased region" description="Basic and acidic residues" evidence="5">
    <location>
        <begin position="658"/>
        <end position="669"/>
    </location>
</feature>
<dbReference type="GO" id="GO:0032040">
    <property type="term" value="C:small-subunit processome"/>
    <property type="evidence" value="ECO:0007669"/>
    <property type="project" value="TreeGrafter"/>
</dbReference>
<organism evidence="9 10">
    <name type="scientific">Nitzschia inconspicua</name>
    <dbReference type="NCBI Taxonomy" id="303405"/>
    <lineage>
        <taxon>Eukaryota</taxon>
        <taxon>Sar</taxon>
        <taxon>Stramenopiles</taxon>
        <taxon>Ochrophyta</taxon>
        <taxon>Bacillariophyta</taxon>
        <taxon>Bacillariophyceae</taxon>
        <taxon>Bacillariophycidae</taxon>
        <taxon>Bacillariales</taxon>
        <taxon>Bacillariaceae</taxon>
        <taxon>Nitzschia</taxon>
    </lineage>
</organism>
<feature type="compositionally biased region" description="Basic and acidic residues" evidence="5">
    <location>
        <begin position="526"/>
        <end position="536"/>
    </location>
</feature>
<feature type="region of interest" description="Disordered" evidence="5">
    <location>
        <begin position="564"/>
        <end position="673"/>
    </location>
</feature>
<dbReference type="InterPro" id="IPR012580">
    <property type="entry name" value="NUC153"/>
</dbReference>
<feature type="domain" description="Nucleolar protein 10-like second" evidence="7">
    <location>
        <begin position="437"/>
        <end position="485"/>
    </location>
</feature>
<dbReference type="GO" id="GO:0000462">
    <property type="term" value="P:maturation of SSU-rRNA from tricistronic rRNA transcript (SSU-rRNA, 5.8S rRNA, LSU-rRNA)"/>
    <property type="evidence" value="ECO:0007669"/>
    <property type="project" value="TreeGrafter"/>
</dbReference>
<keyword evidence="3" id="KW-0677">Repeat</keyword>
<keyword evidence="10" id="KW-1185">Reference proteome</keyword>
<dbReference type="PANTHER" id="PTHR14927:SF0">
    <property type="entry name" value="NUCLEOLAR PROTEIN 10"/>
    <property type="match status" value="1"/>
</dbReference>
<dbReference type="Pfam" id="PF23098">
    <property type="entry name" value="Beta-prop_NOL10_N"/>
    <property type="match status" value="2"/>
</dbReference>
<dbReference type="InterPro" id="IPR040382">
    <property type="entry name" value="NOL10/Enp2"/>
</dbReference>
<gene>
    <name evidence="9" type="ORF">IV203_001609</name>
</gene>
<dbReference type="OrthoDB" id="273340at2759"/>
<comment type="subcellular location">
    <subcellularLocation>
        <location evidence="1">Nucleus</location>
        <location evidence="1">Nucleolus</location>
    </subcellularLocation>
</comment>
<evidence type="ECO:0000256" key="1">
    <source>
        <dbReference type="ARBA" id="ARBA00004604"/>
    </source>
</evidence>
<reference evidence="9" key="1">
    <citation type="journal article" date="2021" name="Sci. Rep.">
        <title>Diploid genomic architecture of Nitzschia inconspicua, an elite biomass production diatom.</title>
        <authorList>
            <person name="Oliver A."/>
            <person name="Podell S."/>
            <person name="Pinowska A."/>
            <person name="Traller J.C."/>
            <person name="Smith S.R."/>
            <person name="McClure R."/>
            <person name="Beliaev A."/>
            <person name="Bohutskyi P."/>
            <person name="Hill E.A."/>
            <person name="Rabines A."/>
            <person name="Zheng H."/>
            <person name="Allen L.Z."/>
            <person name="Kuo A."/>
            <person name="Grigoriev I.V."/>
            <person name="Allen A.E."/>
            <person name="Hazlebeck D."/>
            <person name="Allen E.E."/>
        </authorList>
    </citation>
    <scope>NUCLEOTIDE SEQUENCE</scope>
    <source>
        <strain evidence="9">Hildebrandi</strain>
    </source>
</reference>
<proteinExistence type="predicted"/>
<evidence type="ECO:0000256" key="3">
    <source>
        <dbReference type="ARBA" id="ARBA00022737"/>
    </source>
</evidence>
<evidence type="ECO:0000313" key="9">
    <source>
        <dbReference type="EMBL" id="KAG7356921.1"/>
    </source>
</evidence>
<feature type="domain" description="NUC153" evidence="6">
    <location>
        <begin position="550"/>
        <end position="576"/>
    </location>
</feature>
<keyword evidence="4" id="KW-0539">Nucleus</keyword>
<evidence type="ECO:0000259" key="7">
    <source>
        <dbReference type="Pfam" id="PF23097"/>
    </source>
</evidence>
<evidence type="ECO:0000256" key="2">
    <source>
        <dbReference type="ARBA" id="ARBA00022574"/>
    </source>
</evidence>
<dbReference type="EMBL" id="JAGRRH010000015">
    <property type="protein sequence ID" value="KAG7356921.1"/>
    <property type="molecule type" value="Genomic_DNA"/>
</dbReference>
<dbReference type="Proteomes" id="UP000693970">
    <property type="component" value="Unassembled WGS sequence"/>
</dbReference>
<feature type="region of interest" description="Disordered" evidence="5">
    <location>
        <begin position="737"/>
        <end position="786"/>
    </location>
</feature>
<dbReference type="AlphaFoldDB" id="A0A9K3PRN9"/>
<sequence>MNVQRRNDVTIYNLSSGPQLPEWLGERARRNLSKRDEQIRRRIELIQDFSMPSSSSKVVQSLDGRYLIVGGTYPPRIRCYDVHDLTMKFERYVNGHIVDICLLGEDYGKMAILQDDRYVAFHAHYGSHESVRIPKFGRGMAYESTTCELLLAASGPEVYRLNLEEGRFTEPWKMEPSSVTASCIAVSPAQPLASVGCEDGVVRFWDNRTPDSLLKPFLSLDVQAATTGLGFADDIHLSHRNPNEITSIGHDPSGLYLGVGTAGGLVALYDVRSSKPLHVKEHKHGMPIHTIKFHPGSGCILSSDEKLVKIWKFKSTGDLVNTSTASDLGLSGGDPFTASIDNGSIGSLVANIEGSGKFTNFVMGGDEKDPIGNKSGLVLCATDQPKLEAFYIPKIGLAPSWCSFLENITEELEERDLKRETGGASGDVLVRDGQETIFENYKFVSRDDLEKLGVSDLIGTPMLKAYMHGFFMDINLYNKVRAVANPFEYEEYRKKKVKERLEAKRASRIAPKALSSKKSTAVNPDLADRLHTKAESNTKSGKAAKGILSDDRFGRLFSNPDYHIDEDDENFKLRNPNGIADISSKRKRRDDMDSDDDGDEDDIITNANGSFEEAGGFRRRSEDEEESSKDSGSDGSDSEDDGFRGGMVRGEAYQQSRELGRKKSKDLRSRKVKKTVMYEADDLDDVNTDAIHASLGEDAASKKVQEKIRRMNMPLEKRFQMEEEETPFVRVVKKGGSKEITYIPKDSRKSNGTKDDGAKGSKLHGRSEHRRRGVKDLGFKTPFKNR</sequence>
<dbReference type="InterPro" id="IPR056551">
    <property type="entry name" value="Beta-prop_NOL10_N"/>
</dbReference>
<name>A0A9K3PRN9_9STRA</name>
<dbReference type="GO" id="GO:0030686">
    <property type="term" value="C:90S preribosome"/>
    <property type="evidence" value="ECO:0007669"/>
    <property type="project" value="TreeGrafter"/>
</dbReference>
<feature type="compositionally biased region" description="Basic residues" evidence="5">
    <location>
        <begin position="761"/>
        <end position="773"/>
    </location>
</feature>
<evidence type="ECO:0000313" key="10">
    <source>
        <dbReference type="Proteomes" id="UP000693970"/>
    </source>
</evidence>
<feature type="domain" description="Nucleolar protein 10-like N-terminal" evidence="8">
    <location>
        <begin position="343"/>
        <end position="417"/>
    </location>
</feature>
<dbReference type="InterPro" id="IPR056550">
    <property type="entry name" value="NOL10_2nd"/>
</dbReference>
<feature type="compositionally biased region" description="Basic and acidic residues" evidence="5">
    <location>
        <begin position="615"/>
        <end position="632"/>
    </location>
</feature>
<feature type="compositionally biased region" description="Acidic residues" evidence="5">
    <location>
        <begin position="592"/>
        <end position="603"/>
    </location>
</feature>
<feature type="region of interest" description="Disordered" evidence="5">
    <location>
        <begin position="508"/>
        <end position="543"/>
    </location>
</feature>
<reference evidence="9" key="2">
    <citation type="submission" date="2021-04" db="EMBL/GenBank/DDBJ databases">
        <authorList>
            <person name="Podell S."/>
        </authorList>
    </citation>
    <scope>NUCLEOTIDE SEQUENCE</scope>
    <source>
        <strain evidence="9">Hildebrandi</strain>
    </source>
</reference>
<dbReference type="Pfam" id="PF08159">
    <property type="entry name" value="NUC153"/>
    <property type="match status" value="1"/>
</dbReference>